<feature type="transmembrane region" description="Helical" evidence="1">
    <location>
        <begin position="71"/>
        <end position="92"/>
    </location>
</feature>
<protein>
    <submittedName>
        <fullName evidence="2">Uncharacterized protein</fullName>
    </submittedName>
</protein>
<keyword evidence="1" id="KW-0812">Transmembrane</keyword>
<name>A0ABS4GNI7_9BACL</name>
<evidence type="ECO:0000256" key="1">
    <source>
        <dbReference type="SAM" id="Phobius"/>
    </source>
</evidence>
<dbReference type="RefSeq" id="WP_209809911.1">
    <property type="nucleotide sequence ID" value="NZ_JAGGKT010000004.1"/>
</dbReference>
<organism evidence="2 3">
    <name type="scientific">Ammoniphilus resinae</name>
    <dbReference type="NCBI Taxonomy" id="861532"/>
    <lineage>
        <taxon>Bacteria</taxon>
        <taxon>Bacillati</taxon>
        <taxon>Bacillota</taxon>
        <taxon>Bacilli</taxon>
        <taxon>Bacillales</taxon>
        <taxon>Paenibacillaceae</taxon>
        <taxon>Aneurinibacillus group</taxon>
        <taxon>Ammoniphilus</taxon>
    </lineage>
</organism>
<keyword evidence="3" id="KW-1185">Reference proteome</keyword>
<accession>A0ABS4GNI7</accession>
<gene>
    <name evidence="2" type="ORF">J2Z37_001829</name>
</gene>
<keyword evidence="1" id="KW-0472">Membrane</keyword>
<evidence type="ECO:0000313" key="2">
    <source>
        <dbReference type="EMBL" id="MBP1931828.1"/>
    </source>
</evidence>
<sequence>MAEYKDILDSPYEERQYLYIVKNAEERERIVKQDNDIQSGKGILALISASLLGGASLLFTRNKGFSGMKRFGLASLATATTGIGLDMILSSLKLNERLKLITFEEARNIKFKDVKPIENMIYVINPMDPTFYHKAPTFHEEMEDHKFSEAINLLQALGATEITAIKVENYGTRGAVDFTAGNGEVHSDHQSRTYYHTRHNPRHKPSIPEGLVWYHNELQWKNIAEGRLRYGMESIEMEVELSNDFGINGKLIKDLGNALKLNVSTDYKEFKKTLIKISAVFNPM</sequence>
<proteinExistence type="predicted"/>
<dbReference type="EMBL" id="JAGGKT010000004">
    <property type="protein sequence ID" value="MBP1931828.1"/>
    <property type="molecule type" value="Genomic_DNA"/>
</dbReference>
<reference evidence="2 3" key="1">
    <citation type="submission" date="2021-03" db="EMBL/GenBank/DDBJ databases">
        <title>Genomic Encyclopedia of Type Strains, Phase IV (KMG-IV): sequencing the most valuable type-strain genomes for metagenomic binning, comparative biology and taxonomic classification.</title>
        <authorList>
            <person name="Goeker M."/>
        </authorList>
    </citation>
    <scope>NUCLEOTIDE SEQUENCE [LARGE SCALE GENOMIC DNA]</scope>
    <source>
        <strain evidence="2 3">DSM 24738</strain>
    </source>
</reference>
<dbReference type="Proteomes" id="UP001519343">
    <property type="component" value="Unassembled WGS sequence"/>
</dbReference>
<evidence type="ECO:0000313" key="3">
    <source>
        <dbReference type="Proteomes" id="UP001519343"/>
    </source>
</evidence>
<keyword evidence="1" id="KW-1133">Transmembrane helix</keyword>
<feature type="transmembrane region" description="Helical" evidence="1">
    <location>
        <begin position="42"/>
        <end position="59"/>
    </location>
</feature>
<comment type="caution">
    <text evidence="2">The sequence shown here is derived from an EMBL/GenBank/DDBJ whole genome shotgun (WGS) entry which is preliminary data.</text>
</comment>